<dbReference type="Pfam" id="PF07536">
    <property type="entry name" value="HWE_HK"/>
    <property type="match status" value="1"/>
</dbReference>
<feature type="domain" description="PAC" evidence="14">
    <location>
        <begin position="133"/>
        <end position="185"/>
    </location>
</feature>
<dbReference type="InterPro" id="IPR000014">
    <property type="entry name" value="PAS"/>
</dbReference>
<keyword evidence="11" id="KW-0843">Virulence</keyword>
<dbReference type="SMART" id="SM00911">
    <property type="entry name" value="HWE_HK"/>
    <property type="match status" value="1"/>
</dbReference>
<dbReference type="Proteomes" id="UP000580654">
    <property type="component" value="Unassembled WGS sequence"/>
</dbReference>
<dbReference type="EMBL" id="JACIJD010000009">
    <property type="protein sequence ID" value="MBB5694314.1"/>
    <property type="molecule type" value="Genomic_DNA"/>
</dbReference>
<dbReference type="PROSITE" id="PS50112">
    <property type="entry name" value="PAS"/>
    <property type="match status" value="1"/>
</dbReference>
<dbReference type="Pfam" id="PF13426">
    <property type="entry name" value="PAS_9"/>
    <property type="match status" value="1"/>
</dbReference>
<keyword evidence="7" id="KW-0677">Repeat</keyword>
<dbReference type="Gene3D" id="3.30.450.20">
    <property type="entry name" value="PAS domain"/>
    <property type="match status" value="1"/>
</dbReference>
<dbReference type="EC" id="2.7.13.3" evidence="2"/>
<evidence type="ECO:0000256" key="5">
    <source>
        <dbReference type="ARBA" id="ARBA00022643"/>
    </source>
</evidence>
<name>A0A840YJT8_9PROT</name>
<evidence type="ECO:0000256" key="3">
    <source>
        <dbReference type="ARBA" id="ARBA00022553"/>
    </source>
</evidence>
<dbReference type="GO" id="GO:0004673">
    <property type="term" value="F:protein histidine kinase activity"/>
    <property type="evidence" value="ECO:0007669"/>
    <property type="project" value="UniProtKB-EC"/>
</dbReference>
<evidence type="ECO:0000256" key="12">
    <source>
        <dbReference type="SAM" id="MobiDB-lite"/>
    </source>
</evidence>
<evidence type="ECO:0000313" key="16">
    <source>
        <dbReference type="Proteomes" id="UP000580654"/>
    </source>
</evidence>
<dbReference type="InterPro" id="IPR036890">
    <property type="entry name" value="HATPase_C_sf"/>
</dbReference>
<keyword evidence="5" id="KW-0288">FMN</keyword>
<feature type="region of interest" description="Disordered" evidence="12">
    <location>
        <begin position="1"/>
        <end position="39"/>
    </location>
</feature>
<dbReference type="PANTHER" id="PTHR41523:SF8">
    <property type="entry name" value="ETHYLENE RESPONSE SENSOR PROTEIN"/>
    <property type="match status" value="1"/>
</dbReference>
<evidence type="ECO:0000256" key="9">
    <source>
        <dbReference type="ARBA" id="ARBA00022777"/>
    </source>
</evidence>
<dbReference type="AlphaFoldDB" id="A0A840YJT8"/>
<evidence type="ECO:0000256" key="1">
    <source>
        <dbReference type="ARBA" id="ARBA00000085"/>
    </source>
</evidence>
<feature type="domain" description="PAS" evidence="13">
    <location>
        <begin position="58"/>
        <end position="131"/>
    </location>
</feature>
<dbReference type="RefSeq" id="WP_246418331.1">
    <property type="nucleotide sequence ID" value="NZ_JACIJD010000009.1"/>
</dbReference>
<dbReference type="NCBIfam" id="TIGR00229">
    <property type="entry name" value="sensory_box"/>
    <property type="match status" value="1"/>
</dbReference>
<keyword evidence="6" id="KW-0808">Transferase</keyword>
<dbReference type="Gene3D" id="3.30.565.10">
    <property type="entry name" value="Histidine kinase-like ATPase, C-terminal domain"/>
    <property type="match status" value="1"/>
</dbReference>
<keyword evidence="10" id="KW-0067">ATP-binding</keyword>
<evidence type="ECO:0000259" key="14">
    <source>
        <dbReference type="PROSITE" id="PS50113"/>
    </source>
</evidence>
<evidence type="ECO:0000313" key="15">
    <source>
        <dbReference type="EMBL" id="MBB5694314.1"/>
    </source>
</evidence>
<evidence type="ECO:0000256" key="11">
    <source>
        <dbReference type="ARBA" id="ARBA00023026"/>
    </source>
</evidence>
<accession>A0A840YJT8</accession>
<gene>
    <name evidence="15" type="ORF">FHS87_002359</name>
</gene>
<keyword evidence="8" id="KW-0547">Nucleotide-binding</keyword>
<evidence type="ECO:0000256" key="7">
    <source>
        <dbReference type="ARBA" id="ARBA00022737"/>
    </source>
</evidence>
<dbReference type="InterPro" id="IPR011102">
    <property type="entry name" value="Sig_transdc_His_kinase_HWE"/>
</dbReference>
<dbReference type="InterPro" id="IPR035965">
    <property type="entry name" value="PAS-like_dom_sf"/>
</dbReference>
<comment type="catalytic activity">
    <reaction evidence="1">
        <text>ATP + protein L-histidine = ADP + protein N-phospho-L-histidine.</text>
        <dbReference type="EC" id="2.7.13.3"/>
    </reaction>
</comment>
<keyword evidence="9" id="KW-0418">Kinase</keyword>
<reference evidence="15 16" key="1">
    <citation type="submission" date="2020-08" db="EMBL/GenBank/DDBJ databases">
        <title>Genomic Encyclopedia of Type Strains, Phase IV (KMG-IV): sequencing the most valuable type-strain genomes for metagenomic binning, comparative biology and taxonomic classification.</title>
        <authorList>
            <person name="Goeker M."/>
        </authorList>
    </citation>
    <scope>NUCLEOTIDE SEQUENCE [LARGE SCALE GENOMIC DNA]</scope>
    <source>
        <strain evidence="15 16">DSM 25622</strain>
    </source>
</reference>
<evidence type="ECO:0000256" key="2">
    <source>
        <dbReference type="ARBA" id="ARBA00012438"/>
    </source>
</evidence>
<dbReference type="PANTHER" id="PTHR41523">
    <property type="entry name" value="TWO-COMPONENT SYSTEM SENSOR PROTEIN"/>
    <property type="match status" value="1"/>
</dbReference>
<protein>
    <recommendedName>
        <fullName evidence="2">histidine kinase</fullName>
        <ecNumber evidence="2">2.7.13.3</ecNumber>
    </recommendedName>
</protein>
<proteinExistence type="predicted"/>
<sequence>MSSEARCRPGQGGDSTDFPDRPGPPMARPDGAAEGCGPTGAERRIAELEAENGALRAEAERLRRVMDSATDHAIIPLNLEGRITGWNEGARAILGYGDAEILGRSGEVFFPAEDRDRGVFVQELCLALENGRAPNERWHLRRDGSRFWASGAMLPLLDEEGQPAGFLNIMRDNTEARAEEERRALLLAEMGHRVKNTLATAQAVALQTLHRAGVPPGVQAAFTDRLICLARSHDLLLRGGWEGAALADVVERALSPYVDGDRARLGGPPVRLPAHAVEILGLAFHELATNAAKYGALSVAEGRVEVEWSLRRGRSGTRLVEIGWRESGGPPVAPPASRGFGSRLLERGLTHDFGGTVKLDFRPEGLECRICLPIAPGKDGG</sequence>
<keyword evidence="3" id="KW-0597">Phosphoprotein</keyword>
<keyword evidence="4" id="KW-0285">Flavoprotein</keyword>
<dbReference type="PROSITE" id="PS50113">
    <property type="entry name" value="PAC"/>
    <property type="match status" value="1"/>
</dbReference>
<keyword evidence="16" id="KW-1185">Reference proteome</keyword>
<dbReference type="SUPFAM" id="SSF55785">
    <property type="entry name" value="PYP-like sensor domain (PAS domain)"/>
    <property type="match status" value="1"/>
</dbReference>
<comment type="caution">
    <text evidence="15">The sequence shown here is derived from an EMBL/GenBank/DDBJ whole genome shotgun (WGS) entry which is preliminary data.</text>
</comment>
<evidence type="ECO:0000256" key="4">
    <source>
        <dbReference type="ARBA" id="ARBA00022630"/>
    </source>
</evidence>
<evidence type="ECO:0000256" key="6">
    <source>
        <dbReference type="ARBA" id="ARBA00022679"/>
    </source>
</evidence>
<evidence type="ECO:0000256" key="10">
    <source>
        <dbReference type="ARBA" id="ARBA00022840"/>
    </source>
</evidence>
<dbReference type="GO" id="GO:0005524">
    <property type="term" value="F:ATP binding"/>
    <property type="evidence" value="ECO:0007669"/>
    <property type="project" value="UniProtKB-KW"/>
</dbReference>
<evidence type="ECO:0000259" key="13">
    <source>
        <dbReference type="PROSITE" id="PS50112"/>
    </source>
</evidence>
<dbReference type="SMART" id="SM00091">
    <property type="entry name" value="PAS"/>
    <property type="match status" value="1"/>
</dbReference>
<evidence type="ECO:0000256" key="8">
    <source>
        <dbReference type="ARBA" id="ARBA00022741"/>
    </source>
</evidence>
<dbReference type="CDD" id="cd00130">
    <property type="entry name" value="PAS"/>
    <property type="match status" value="1"/>
</dbReference>
<dbReference type="InterPro" id="IPR000700">
    <property type="entry name" value="PAS-assoc_C"/>
</dbReference>
<organism evidence="15 16">
    <name type="scientific">Muricoccus pecuniae</name>
    <dbReference type="NCBI Taxonomy" id="693023"/>
    <lineage>
        <taxon>Bacteria</taxon>
        <taxon>Pseudomonadati</taxon>
        <taxon>Pseudomonadota</taxon>
        <taxon>Alphaproteobacteria</taxon>
        <taxon>Acetobacterales</taxon>
        <taxon>Roseomonadaceae</taxon>
        <taxon>Muricoccus</taxon>
    </lineage>
</organism>